<dbReference type="InterPro" id="IPR004252">
    <property type="entry name" value="Probable_transposase_24"/>
</dbReference>
<dbReference type="AlphaFoldDB" id="A0A067LGN4"/>
<sequence length="260" mass="28777">MKFATNQSVANFRALNARRPPSAFFFFLLLSFFSPSSLLLRSQRRRRVSPHRSRPPEAAISAPLHPRSLLIGVRALWSQAGKLGREPTSIEVFKYIHTKDHNLKTFIDRRAVSVNENYTTARERLVSAQADESKAKSRIDEVALYLEAVAGEKKRKIYGIGSQASQFYCGSASHTSGASVGPQPEHSAEEFTALWAHVDDQQRQIAELRAHVMRLVGQPGADDTLVTPPGTTAHPAGTPSGDLTLDRAADQPRRFDFGPF</sequence>
<feature type="compositionally biased region" description="Basic and acidic residues" evidence="1">
    <location>
        <begin position="244"/>
        <end position="260"/>
    </location>
</feature>
<dbReference type="EMBL" id="KK914272">
    <property type="protein sequence ID" value="KDP43329.1"/>
    <property type="molecule type" value="Genomic_DNA"/>
</dbReference>
<reference evidence="2 3" key="1">
    <citation type="journal article" date="2014" name="PLoS ONE">
        <title>Global Analysis of Gene Expression Profiles in Physic Nut (Jatropha curcas L.) Seedlings Exposed to Salt Stress.</title>
        <authorList>
            <person name="Zhang L."/>
            <person name="Zhang C."/>
            <person name="Wu P."/>
            <person name="Chen Y."/>
            <person name="Li M."/>
            <person name="Jiang H."/>
            <person name="Wu G."/>
        </authorList>
    </citation>
    <scope>NUCLEOTIDE SEQUENCE [LARGE SCALE GENOMIC DNA]</scope>
    <source>
        <strain evidence="3">cv. GZQX0401</strain>
        <tissue evidence="2">Young leaves</tissue>
    </source>
</reference>
<evidence type="ECO:0000313" key="3">
    <source>
        <dbReference type="Proteomes" id="UP000027138"/>
    </source>
</evidence>
<organism evidence="2 3">
    <name type="scientific">Jatropha curcas</name>
    <name type="common">Barbados nut</name>
    <dbReference type="NCBI Taxonomy" id="180498"/>
    <lineage>
        <taxon>Eukaryota</taxon>
        <taxon>Viridiplantae</taxon>
        <taxon>Streptophyta</taxon>
        <taxon>Embryophyta</taxon>
        <taxon>Tracheophyta</taxon>
        <taxon>Spermatophyta</taxon>
        <taxon>Magnoliopsida</taxon>
        <taxon>eudicotyledons</taxon>
        <taxon>Gunneridae</taxon>
        <taxon>Pentapetalae</taxon>
        <taxon>rosids</taxon>
        <taxon>fabids</taxon>
        <taxon>Malpighiales</taxon>
        <taxon>Euphorbiaceae</taxon>
        <taxon>Crotonoideae</taxon>
        <taxon>Jatropheae</taxon>
        <taxon>Jatropha</taxon>
    </lineage>
</organism>
<proteinExistence type="predicted"/>
<evidence type="ECO:0000256" key="1">
    <source>
        <dbReference type="SAM" id="MobiDB-lite"/>
    </source>
</evidence>
<evidence type="ECO:0000313" key="2">
    <source>
        <dbReference type="EMBL" id="KDP43329.1"/>
    </source>
</evidence>
<feature type="region of interest" description="Disordered" evidence="1">
    <location>
        <begin position="221"/>
        <end position="260"/>
    </location>
</feature>
<name>A0A067LGN4_JATCU</name>
<gene>
    <name evidence="2" type="ORF">JCGZ_26587</name>
</gene>
<feature type="compositionally biased region" description="Low complexity" evidence="1">
    <location>
        <begin position="227"/>
        <end position="239"/>
    </location>
</feature>
<accession>A0A067LGN4</accession>
<protein>
    <submittedName>
        <fullName evidence="2">Uncharacterized protein</fullName>
    </submittedName>
</protein>
<dbReference type="OrthoDB" id="1302510at2759"/>
<dbReference type="Proteomes" id="UP000027138">
    <property type="component" value="Unassembled WGS sequence"/>
</dbReference>
<dbReference type="Pfam" id="PF03004">
    <property type="entry name" value="Transposase_24"/>
    <property type="match status" value="1"/>
</dbReference>
<keyword evidence="3" id="KW-1185">Reference proteome</keyword>